<reference evidence="2 3" key="1">
    <citation type="submission" date="2016-09" db="EMBL/GenBank/DDBJ databases">
        <title>Genomic Taxonomy of the Vibrionaceae.</title>
        <authorList>
            <person name="Gonzalez-Castillo A."/>
            <person name="Gomez-Gil B."/>
            <person name="Enciso-Ibarra K."/>
        </authorList>
    </citation>
    <scope>NUCLEOTIDE SEQUENCE [LARGE SCALE GENOMIC DNA]</scope>
    <source>
        <strain evidence="2 3">CAIM 1902</strain>
    </source>
</reference>
<organism evidence="2 3">
    <name type="scientific">Vibrio panuliri</name>
    <dbReference type="NCBI Taxonomy" id="1381081"/>
    <lineage>
        <taxon>Bacteria</taxon>
        <taxon>Pseudomonadati</taxon>
        <taxon>Pseudomonadota</taxon>
        <taxon>Gammaproteobacteria</taxon>
        <taxon>Vibrionales</taxon>
        <taxon>Vibrionaceae</taxon>
        <taxon>Vibrio</taxon>
    </lineage>
</organism>
<dbReference type="RefSeq" id="WP_075714617.1">
    <property type="nucleotide sequence ID" value="NZ_AP019654.1"/>
</dbReference>
<dbReference type="Proteomes" id="UP000186039">
    <property type="component" value="Unassembled WGS sequence"/>
</dbReference>
<dbReference type="SUPFAM" id="SSF51735">
    <property type="entry name" value="NAD(P)-binding Rossmann-fold domains"/>
    <property type="match status" value="1"/>
</dbReference>
<dbReference type="Gene3D" id="3.40.50.720">
    <property type="entry name" value="NAD(P)-binding Rossmann-like Domain"/>
    <property type="match status" value="1"/>
</dbReference>
<gene>
    <name evidence="2" type="ORF">BIY20_08055</name>
</gene>
<name>A0ABX3FLE3_9VIBR</name>
<dbReference type="InterPro" id="IPR001509">
    <property type="entry name" value="Epimerase_deHydtase"/>
</dbReference>
<dbReference type="InterPro" id="IPR036291">
    <property type="entry name" value="NAD(P)-bd_dom_sf"/>
</dbReference>
<protein>
    <recommendedName>
        <fullName evidence="1">NAD-dependent epimerase/dehydratase domain-containing protein</fullName>
    </recommendedName>
</protein>
<keyword evidence="3" id="KW-1185">Reference proteome</keyword>
<comment type="caution">
    <text evidence="2">The sequence shown here is derived from an EMBL/GenBank/DDBJ whole genome shotgun (WGS) entry which is preliminary data.</text>
</comment>
<sequence length="304" mass="32805">MNVLLTGASGFIGRQVALDLDCVCVVRKKNSGNSCRTIEVESINGDTDWGDTLGNIDSVIHLAGVAHNPTIPASYIDEVNINGTLQLANAASLSGVKRFVFVSSIGVNGSCNEAGCSFSPYSSANPSSPYALSKYIAEQKLKNFCDMTGMELVIVRPTLVYGVGAPGNFGRLVRLISKFRILPFGLVSNSRDFISVQNLSSLLIECVRHPKAAGHIFLATDGITVSTKQFTNAIARGLKVKLIQLPIPVSLMTSILSLFGKHKFVEQLFMDLKADSSNAEQVLGWKAPLSIEQSMQDLFTQKCR</sequence>
<evidence type="ECO:0000313" key="3">
    <source>
        <dbReference type="Proteomes" id="UP000186039"/>
    </source>
</evidence>
<feature type="domain" description="NAD-dependent epimerase/dehydratase" evidence="1">
    <location>
        <begin position="3"/>
        <end position="214"/>
    </location>
</feature>
<proteinExistence type="predicted"/>
<accession>A0ABX3FLE3</accession>
<dbReference type="PANTHER" id="PTHR43245">
    <property type="entry name" value="BIFUNCTIONAL POLYMYXIN RESISTANCE PROTEIN ARNA"/>
    <property type="match status" value="1"/>
</dbReference>
<evidence type="ECO:0000259" key="1">
    <source>
        <dbReference type="Pfam" id="PF01370"/>
    </source>
</evidence>
<evidence type="ECO:0000313" key="2">
    <source>
        <dbReference type="EMBL" id="OLQ93884.1"/>
    </source>
</evidence>
<dbReference type="PANTHER" id="PTHR43245:SF58">
    <property type="entry name" value="BLL5923 PROTEIN"/>
    <property type="match status" value="1"/>
</dbReference>
<dbReference type="InterPro" id="IPR050177">
    <property type="entry name" value="Lipid_A_modif_metabolic_enz"/>
</dbReference>
<dbReference type="Pfam" id="PF01370">
    <property type="entry name" value="Epimerase"/>
    <property type="match status" value="1"/>
</dbReference>
<dbReference type="EMBL" id="MJMH01000144">
    <property type="protein sequence ID" value="OLQ93884.1"/>
    <property type="molecule type" value="Genomic_DNA"/>
</dbReference>